<dbReference type="EMBL" id="JAIVGD010000018">
    <property type="protein sequence ID" value="KAH0753671.1"/>
    <property type="molecule type" value="Genomic_DNA"/>
</dbReference>
<evidence type="ECO:0000256" key="1">
    <source>
        <dbReference type="SAM" id="MobiDB-lite"/>
    </source>
</evidence>
<accession>A0ABQ7UPD0</accession>
<name>A0ABQ7UPD0_SOLTU</name>
<reference evidence="2 3" key="1">
    <citation type="journal article" date="2021" name="bioRxiv">
        <title>Chromosome-scale and haplotype-resolved genome assembly of a tetraploid potato cultivar.</title>
        <authorList>
            <person name="Sun H."/>
            <person name="Jiao W.-B."/>
            <person name="Krause K."/>
            <person name="Campoy J.A."/>
            <person name="Goel M."/>
            <person name="Folz-Donahue K."/>
            <person name="Kukat C."/>
            <person name="Huettel B."/>
            <person name="Schneeberger K."/>
        </authorList>
    </citation>
    <scope>NUCLEOTIDE SEQUENCE [LARGE SCALE GENOMIC DNA]</scope>
    <source>
        <strain evidence="2">SolTubOtavaFocal</strain>
        <tissue evidence="2">Leaves</tissue>
    </source>
</reference>
<sequence length="90" mass="10057">MQPRSANPDHSATDQHPPPAVIHPPPEYVRTMRPHSSKPDHSATDQHPPPAVIHPPPATPTACSGMNRQELENCIRRQVNRDLCKNYNIC</sequence>
<comment type="caution">
    <text evidence="2">The sequence shown here is derived from an EMBL/GenBank/DDBJ whole genome shotgun (WGS) entry which is preliminary data.</text>
</comment>
<feature type="region of interest" description="Disordered" evidence="1">
    <location>
        <begin position="1"/>
        <end position="65"/>
    </location>
</feature>
<proteinExistence type="predicted"/>
<gene>
    <name evidence="2" type="ORF">KY290_023941</name>
</gene>
<dbReference type="Proteomes" id="UP000826656">
    <property type="component" value="Unassembled WGS sequence"/>
</dbReference>
<feature type="compositionally biased region" description="Pro residues" evidence="1">
    <location>
        <begin position="16"/>
        <end position="27"/>
    </location>
</feature>
<evidence type="ECO:0000313" key="3">
    <source>
        <dbReference type="Proteomes" id="UP000826656"/>
    </source>
</evidence>
<evidence type="ECO:0000313" key="2">
    <source>
        <dbReference type="EMBL" id="KAH0753671.1"/>
    </source>
</evidence>
<organism evidence="2 3">
    <name type="scientific">Solanum tuberosum</name>
    <name type="common">Potato</name>
    <dbReference type="NCBI Taxonomy" id="4113"/>
    <lineage>
        <taxon>Eukaryota</taxon>
        <taxon>Viridiplantae</taxon>
        <taxon>Streptophyta</taxon>
        <taxon>Embryophyta</taxon>
        <taxon>Tracheophyta</taxon>
        <taxon>Spermatophyta</taxon>
        <taxon>Magnoliopsida</taxon>
        <taxon>eudicotyledons</taxon>
        <taxon>Gunneridae</taxon>
        <taxon>Pentapetalae</taxon>
        <taxon>asterids</taxon>
        <taxon>lamiids</taxon>
        <taxon>Solanales</taxon>
        <taxon>Solanaceae</taxon>
        <taxon>Solanoideae</taxon>
        <taxon>Solaneae</taxon>
        <taxon>Solanum</taxon>
    </lineage>
</organism>
<feature type="compositionally biased region" description="Polar residues" evidence="1">
    <location>
        <begin position="1"/>
        <end position="10"/>
    </location>
</feature>
<protein>
    <submittedName>
        <fullName evidence="2">Uncharacterized protein</fullName>
    </submittedName>
</protein>
<feature type="compositionally biased region" description="Pro residues" evidence="1">
    <location>
        <begin position="47"/>
        <end position="59"/>
    </location>
</feature>
<keyword evidence="3" id="KW-1185">Reference proteome</keyword>